<feature type="transmembrane region" description="Helical" evidence="1">
    <location>
        <begin position="82"/>
        <end position="106"/>
    </location>
</feature>
<keyword evidence="1" id="KW-0472">Membrane</keyword>
<keyword evidence="1" id="KW-0812">Transmembrane</keyword>
<sequence length="108" mass="12779">MSFIVRCFQDAFLSQNYNLTGCENLANWAEFLLRKGMWVSVFVFISSISIVICEDQNLFKLQEKYKKAKNIESQVDRSPKNWYYVVYFVTGVCSSLYFILHCFFGFNF</sequence>
<reference evidence="2 3" key="1">
    <citation type="journal article" date="2015" name="Environ. Microbiol.">
        <title>Genome analyses suggest the presence of polyploidy and recent human-driven expansions in eight global populations of the honeybee pathogen Nosema ceranae.</title>
        <authorList>
            <person name="Pelin A."/>
            <person name="Selman M."/>
            <person name="Aris-Brosou S."/>
            <person name="Farinelli L."/>
            <person name="Corradi N."/>
        </authorList>
    </citation>
    <scope>NUCLEOTIDE SEQUENCE [LARGE SCALE GENOMIC DNA]</scope>
    <source>
        <strain evidence="2 3">PA08 1199</strain>
    </source>
</reference>
<organism evidence="2 3">
    <name type="scientific">Vairimorpha ceranae</name>
    <dbReference type="NCBI Taxonomy" id="40302"/>
    <lineage>
        <taxon>Eukaryota</taxon>
        <taxon>Fungi</taxon>
        <taxon>Fungi incertae sedis</taxon>
        <taxon>Microsporidia</taxon>
        <taxon>Nosematidae</taxon>
        <taxon>Vairimorpha</taxon>
    </lineage>
</organism>
<protein>
    <submittedName>
        <fullName evidence="2">Uncharacterized protein</fullName>
    </submittedName>
</protein>
<dbReference type="AlphaFoldDB" id="A0A0F9ZBA4"/>
<dbReference type="VEuPathDB" id="MicrosporidiaDB:G9O61_00g010780"/>
<evidence type="ECO:0000256" key="1">
    <source>
        <dbReference type="SAM" id="Phobius"/>
    </source>
</evidence>
<keyword evidence="1" id="KW-1133">Transmembrane helix</keyword>
<evidence type="ECO:0000313" key="3">
    <source>
        <dbReference type="Proteomes" id="UP000034350"/>
    </source>
</evidence>
<accession>A0A0F9ZBA4</accession>
<gene>
    <name evidence="2" type="ORF">AAJ76_370008202</name>
</gene>
<comment type="caution">
    <text evidence="2">The sequence shown here is derived from an EMBL/GenBank/DDBJ whole genome shotgun (WGS) entry which is preliminary data.</text>
</comment>
<keyword evidence="3" id="KW-1185">Reference proteome</keyword>
<dbReference type="EMBL" id="JPQZ01000037">
    <property type="protein sequence ID" value="KKO74959.1"/>
    <property type="molecule type" value="Genomic_DNA"/>
</dbReference>
<dbReference type="VEuPathDB" id="MicrosporidiaDB:AAJ76_370008202"/>
<name>A0A0F9ZBA4_9MICR</name>
<dbReference type="Proteomes" id="UP000034350">
    <property type="component" value="Unassembled WGS sequence"/>
</dbReference>
<proteinExistence type="predicted"/>
<dbReference type="GeneID" id="36320318"/>
<dbReference type="RefSeq" id="XP_024330701.1">
    <property type="nucleotide sequence ID" value="XM_024475377.1"/>
</dbReference>
<evidence type="ECO:0000313" key="2">
    <source>
        <dbReference type="EMBL" id="KKO74959.1"/>
    </source>
</evidence>